<reference evidence="2" key="2">
    <citation type="submission" date="2014-05" db="EMBL/GenBank/DDBJ databases">
        <title>The genome sequences of chimpanzee malaria parasites reveal the path to human adaptation.</title>
        <authorList>
            <person name="Otto T.D."/>
            <person name="Rayner J.C."/>
            <person name="Boehme U."/>
            <person name="Pain A."/>
            <person name="Spottiswoode N."/>
            <person name="Sanders M."/>
            <person name="Quail M."/>
            <person name="Ollomo B."/>
            <person name="Renaud F."/>
            <person name="Thomas A.W."/>
            <person name="Prugnolle F."/>
            <person name="Conway D.J."/>
            <person name="Newbold C."/>
            <person name="Berriman M."/>
        </authorList>
    </citation>
    <scope>NUCLEOTIDE SEQUENCE [LARGE SCALE GENOMIC DNA]</scope>
    <source>
        <strain evidence="2">CDC</strain>
    </source>
</reference>
<reference evidence="3 5" key="3">
    <citation type="submission" date="2016-09" db="EMBL/GenBank/DDBJ databases">
        <authorList>
            <consortium name="Pathogen Informatics"/>
        </authorList>
    </citation>
    <scope>NUCLEOTIDE SEQUENCE [LARGE SCALE GENOMIC DNA]</scope>
</reference>
<dbReference type="EMBL" id="LT969566">
    <property type="protein sequence ID" value="SOV75857.1"/>
    <property type="molecule type" value="Genomic_DNA"/>
</dbReference>
<dbReference type="VEuPathDB" id="PlasmoDB:PRG01_0312500"/>
<proteinExistence type="predicted"/>
<gene>
    <name evidence="2" type="ORF">PRCDC_0308400</name>
    <name evidence="3" type="ORF">PRG01_0312500</name>
</gene>
<organism evidence="2 4">
    <name type="scientific">Plasmodium reichenowi</name>
    <dbReference type="NCBI Taxonomy" id="5854"/>
    <lineage>
        <taxon>Eukaryota</taxon>
        <taxon>Sar</taxon>
        <taxon>Alveolata</taxon>
        <taxon>Apicomplexa</taxon>
        <taxon>Aconoidasida</taxon>
        <taxon>Haemosporida</taxon>
        <taxon>Plasmodiidae</taxon>
        <taxon>Plasmodium</taxon>
        <taxon>Plasmodium (Laverania)</taxon>
    </lineage>
</organism>
<protein>
    <submittedName>
        <fullName evidence="2">Uncharacterized protein</fullName>
    </submittedName>
</protein>
<dbReference type="Proteomes" id="UP000027581">
    <property type="component" value="Unassembled WGS sequence"/>
</dbReference>
<dbReference type="Proteomes" id="UP000240500">
    <property type="component" value="Chromosome 3"/>
</dbReference>
<evidence type="ECO:0000313" key="5">
    <source>
        <dbReference type="Proteomes" id="UP000240500"/>
    </source>
</evidence>
<sequence length="178" mass="21447">MKMIMKIYYIFLLFVFILIERCVDNDVINKTQENYLDHRDFEKDMDELDLSGLEYDIENVEEIAQKDSYNYVTQIYVYIRIDEEYKKYINHLELMRLGQRFMTILQNAMINVQLKKTGTGIFTCFYENKSITDDLATYFLIQKEVDFIEVGFDKRYPEGRHAPITDSDMRVFIKNEEL</sequence>
<evidence type="ECO:0000313" key="4">
    <source>
        <dbReference type="Proteomes" id="UP000027581"/>
    </source>
</evidence>
<feature type="signal peptide" evidence="1">
    <location>
        <begin position="1"/>
        <end position="25"/>
    </location>
</feature>
<evidence type="ECO:0000313" key="2">
    <source>
        <dbReference type="EMBL" id="CDO62518.1"/>
    </source>
</evidence>
<dbReference type="AlphaFoldDB" id="A0A060RNE3"/>
<reference evidence="2" key="1">
    <citation type="submission" date="2014-01" db="EMBL/GenBank/DDBJ databases">
        <authorList>
            <person name="Aslett M."/>
        </authorList>
    </citation>
    <scope>NUCLEOTIDE SEQUENCE</scope>
    <source>
        <strain evidence="2">CDC</strain>
    </source>
</reference>
<keyword evidence="1" id="KW-0732">Signal</keyword>
<dbReference type="VEuPathDB" id="PlasmoDB:PRCDC_0308400"/>
<dbReference type="EMBL" id="HG810764">
    <property type="protein sequence ID" value="CDO62518.1"/>
    <property type="molecule type" value="Genomic_DNA"/>
</dbReference>
<accession>A0A060RNE3</accession>
<keyword evidence="4" id="KW-1185">Reference proteome</keyword>
<evidence type="ECO:0000256" key="1">
    <source>
        <dbReference type="SAM" id="SignalP"/>
    </source>
</evidence>
<dbReference type="OrthoDB" id="369974at2759"/>
<evidence type="ECO:0000313" key="3">
    <source>
        <dbReference type="EMBL" id="SOV75857.1"/>
    </source>
</evidence>
<feature type="chain" id="PRO_5015026654" evidence="1">
    <location>
        <begin position="26"/>
        <end position="178"/>
    </location>
</feature>
<name>A0A060RNE3_PLARE</name>